<evidence type="ECO:0000256" key="1">
    <source>
        <dbReference type="ARBA" id="ARBA00001311"/>
    </source>
</evidence>
<comment type="catalytic activity">
    <reaction evidence="1">
        <text>a monocarboxylic acid amide + H2O = a monocarboxylate + NH4(+)</text>
        <dbReference type="Rhea" id="RHEA:12020"/>
        <dbReference type="ChEBI" id="CHEBI:15377"/>
        <dbReference type="ChEBI" id="CHEBI:28938"/>
        <dbReference type="ChEBI" id="CHEBI:35757"/>
        <dbReference type="ChEBI" id="CHEBI:83628"/>
        <dbReference type="EC" id="3.5.1.4"/>
    </reaction>
</comment>
<protein>
    <recommendedName>
        <fullName evidence="3">amidase</fullName>
        <ecNumber evidence="3">3.5.1.4</ecNumber>
    </recommendedName>
</protein>
<dbReference type="PANTHER" id="PTHR11895">
    <property type="entry name" value="TRANSAMIDASE"/>
    <property type="match status" value="1"/>
</dbReference>
<dbReference type="SUPFAM" id="SSF75304">
    <property type="entry name" value="Amidase signature (AS) enzymes"/>
    <property type="match status" value="1"/>
</dbReference>
<sequence>MTSFSTMDATAWAGTDNAEAGVRYCLEKIQQLDPTLRAFERVFADAAIARARELDAMPADMRGRLHGVPIAIKAENDIAGIPTSYGTRANTDPCATDSALVARLRAAGAIIIGTTRMPECGAWPFTESEHSGITRNPLNLQFSPGGSSGGTAAAVAAGMVPVAIGGDGGGSIRIPAACCGLFGIKPQRGRISCDPHPHLWHDLGVTGPLARSARDLALILAVLADDATTMRTGHTENLVVGLSTASGLPGITPPDSHVRAAQTAAQLLGAVTDIQLPTPADAFLPQYFGGISDEFSRFNQPEKLERRTQHLGRIGTIIGQRGITWAKKRGKHYQRVLNDIFTTVDVIITPTIGARPAPAGILTKKNALTAQYAAAPYAAYTSLFNVTGHPAIAVPVGIDTQDKLPVSIHIAGKEHHETQLIELAHIIHQHLHAHQW</sequence>
<dbReference type="InterPro" id="IPR023631">
    <property type="entry name" value="Amidase_dom"/>
</dbReference>
<dbReference type="GO" id="GO:0004040">
    <property type="term" value="F:amidase activity"/>
    <property type="evidence" value="ECO:0007669"/>
    <property type="project" value="UniProtKB-EC"/>
</dbReference>
<reference evidence="5 6" key="1">
    <citation type="submission" date="2023-07" db="EMBL/GenBank/DDBJ databases">
        <title>Sequencing the genomes of 1000 actinobacteria strains.</title>
        <authorList>
            <person name="Klenk H.-P."/>
        </authorList>
    </citation>
    <scope>NUCLEOTIDE SEQUENCE [LARGE SCALE GENOMIC DNA]</scope>
    <source>
        <strain evidence="5 6">DSM 44508</strain>
    </source>
</reference>
<dbReference type="Proteomes" id="UP001183619">
    <property type="component" value="Unassembled WGS sequence"/>
</dbReference>
<name>A0ABU2B4K6_9CORY</name>
<dbReference type="InterPro" id="IPR000120">
    <property type="entry name" value="Amidase"/>
</dbReference>
<comment type="similarity">
    <text evidence="2">Belongs to the amidase family.</text>
</comment>
<evidence type="ECO:0000256" key="3">
    <source>
        <dbReference type="ARBA" id="ARBA00012922"/>
    </source>
</evidence>
<dbReference type="InterPro" id="IPR020556">
    <property type="entry name" value="Amidase_CS"/>
</dbReference>
<accession>A0ABU2B4K6</accession>
<dbReference type="EMBL" id="JAVDYF010000001">
    <property type="protein sequence ID" value="MDR7353538.1"/>
    <property type="molecule type" value="Genomic_DNA"/>
</dbReference>
<evidence type="ECO:0000313" key="6">
    <source>
        <dbReference type="Proteomes" id="UP001183619"/>
    </source>
</evidence>
<dbReference type="Gene3D" id="3.90.1300.10">
    <property type="entry name" value="Amidase signature (AS) domain"/>
    <property type="match status" value="1"/>
</dbReference>
<keyword evidence="5" id="KW-0378">Hydrolase</keyword>
<comment type="caution">
    <text evidence="5">The sequence shown here is derived from an EMBL/GenBank/DDBJ whole genome shotgun (WGS) entry which is preliminary data.</text>
</comment>
<feature type="domain" description="Amidase" evidence="4">
    <location>
        <begin position="22"/>
        <end position="420"/>
    </location>
</feature>
<dbReference type="InterPro" id="IPR036928">
    <property type="entry name" value="AS_sf"/>
</dbReference>
<evidence type="ECO:0000313" key="5">
    <source>
        <dbReference type="EMBL" id="MDR7353538.1"/>
    </source>
</evidence>
<dbReference type="Pfam" id="PF01425">
    <property type="entry name" value="Amidase"/>
    <property type="match status" value="1"/>
</dbReference>
<evidence type="ECO:0000256" key="2">
    <source>
        <dbReference type="ARBA" id="ARBA00009199"/>
    </source>
</evidence>
<gene>
    <name evidence="5" type="ORF">J2S37_000076</name>
</gene>
<evidence type="ECO:0000259" key="4">
    <source>
        <dbReference type="Pfam" id="PF01425"/>
    </source>
</evidence>
<dbReference type="RefSeq" id="WP_277104311.1">
    <property type="nucleotide sequence ID" value="NZ_BAAAJS010000052.1"/>
</dbReference>
<organism evidence="5 6">
    <name type="scientific">Corynebacterium felinum</name>
    <dbReference type="NCBI Taxonomy" id="131318"/>
    <lineage>
        <taxon>Bacteria</taxon>
        <taxon>Bacillati</taxon>
        <taxon>Actinomycetota</taxon>
        <taxon>Actinomycetes</taxon>
        <taxon>Mycobacteriales</taxon>
        <taxon>Corynebacteriaceae</taxon>
        <taxon>Corynebacterium</taxon>
    </lineage>
</organism>
<dbReference type="PANTHER" id="PTHR11895:SF7">
    <property type="entry name" value="GLUTAMYL-TRNA(GLN) AMIDOTRANSFERASE SUBUNIT A, MITOCHONDRIAL"/>
    <property type="match status" value="1"/>
</dbReference>
<proteinExistence type="inferred from homology"/>
<dbReference type="EC" id="3.5.1.4" evidence="3"/>
<keyword evidence="6" id="KW-1185">Reference proteome</keyword>
<dbReference type="PROSITE" id="PS00571">
    <property type="entry name" value="AMIDASES"/>
    <property type="match status" value="1"/>
</dbReference>